<sequence>MLSAGRNTGASSPVMLFLATAVLFSGLAIGDAGDVQYKECCTDSKGNPANCTAKNISLKMENCSSNPCVLNSDTSTMIDITFTTGNRSKEVFLDARYDWLGIWMPYPEVQHLCNDTVTCPIEENTTYSATITLPAPTLPLSGETDFQLRFSGTKPEVLCVNFKLSAE</sequence>
<dbReference type="SMART" id="SM00737">
    <property type="entry name" value="ML"/>
    <property type="match status" value="1"/>
</dbReference>
<organism evidence="3">
    <name type="scientific">Amblyomma maculatum</name>
    <name type="common">Gulf Coast tick</name>
    <dbReference type="NCBI Taxonomy" id="34609"/>
    <lineage>
        <taxon>Eukaryota</taxon>
        <taxon>Metazoa</taxon>
        <taxon>Ecdysozoa</taxon>
        <taxon>Arthropoda</taxon>
        <taxon>Chelicerata</taxon>
        <taxon>Arachnida</taxon>
        <taxon>Acari</taxon>
        <taxon>Parasitiformes</taxon>
        <taxon>Ixodida</taxon>
        <taxon>Ixodoidea</taxon>
        <taxon>Ixodidae</taxon>
        <taxon>Amblyomminae</taxon>
        <taxon>Amblyomma</taxon>
    </lineage>
</organism>
<feature type="signal peptide" evidence="1">
    <location>
        <begin position="1"/>
        <end position="32"/>
    </location>
</feature>
<name>G3MSW9_AMBMU</name>
<dbReference type="Pfam" id="PF02221">
    <property type="entry name" value="E1_DerP2_DerF2"/>
    <property type="match status" value="1"/>
</dbReference>
<dbReference type="SUPFAM" id="SSF81296">
    <property type="entry name" value="E set domains"/>
    <property type="match status" value="1"/>
</dbReference>
<feature type="chain" id="PRO_5003447440" description="MD-2-related lipid-recognition domain-containing protein" evidence="1">
    <location>
        <begin position="33"/>
        <end position="167"/>
    </location>
</feature>
<evidence type="ECO:0000259" key="2">
    <source>
        <dbReference type="SMART" id="SM00737"/>
    </source>
</evidence>
<proteinExistence type="evidence at transcript level"/>
<keyword evidence="1" id="KW-0732">Signal</keyword>
<evidence type="ECO:0000256" key="1">
    <source>
        <dbReference type="SAM" id="SignalP"/>
    </source>
</evidence>
<reference evidence="3" key="1">
    <citation type="journal article" date="2011" name="PLoS ONE">
        <title>A deep insight into the sialotranscriptome of the gulf coast tick, Amblyomma maculatum.</title>
        <authorList>
            <person name="Karim S."/>
            <person name="Singh P."/>
            <person name="Ribeiro J.M."/>
        </authorList>
    </citation>
    <scope>NUCLEOTIDE SEQUENCE</scope>
    <source>
        <tissue evidence="3">Salivary gland</tissue>
    </source>
</reference>
<accession>G3MSW9</accession>
<dbReference type="InterPro" id="IPR003172">
    <property type="entry name" value="ML_dom"/>
</dbReference>
<evidence type="ECO:0000313" key="3">
    <source>
        <dbReference type="EMBL" id="AEO36587.1"/>
    </source>
</evidence>
<dbReference type="Gene3D" id="2.60.40.770">
    <property type="match status" value="1"/>
</dbReference>
<protein>
    <recommendedName>
        <fullName evidence="2">MD-2-related lipid-recognition domain-containing protein</fullName>
    </recommendedName>
</protein>
<dbReference type="AlphaFoldDB" id="G3MSW9"/>
<dbReference type="InterPro" id="IPR014756">
    <property type="entry name" value="Ig_E-set"/>
</dbReference>
<dbReference type="EMBL" id="JO844970">
    <property type="protein sequence ID" value="AEO36587.1"/>
    <property type="molecule type" value="mRNA"/>
</dbReference>
<feature type="domain" description="MD-2-related lipid-recognition" evidence="2">
    <location>
        <begin position="37"/>
        <end position="164"/>
    </location>
</feature>